<feature type="coiled-coil region" evidence="1">
    <location>
        <begin position="354"/>
        <end position="472"/>
    </location>
</feature>
<dbReference type="GeneID" id="24138381"/>
<keyword evidence="3" id="KW-0418">Kinase</keyword>
<dbReference type="InterPro" id="IPR016024">
    <property type="entry name" value="ARM-type_fold"/>
</dbReference>
<feature type="domain" description="Protein kinase" evidence="2">
    <location>
        <begin position="20"/>
        <end position="263"/>
    </location>
</feature>
<dbReference type="AlphaFoldDB" id="A0A067BT40"/>
<protein>
    <submittedName>
        <fullName evidence="3">Serine/threonine protein kinase</fullName>
    </submittedName>
</protein>
<evidence type="ECO:0000259" key="2">
    <source>
        <dbReference type="PROSITE" id="PS50011"/>
    </source>
</evidence>
<keyword evidence="3" id="KW-0723">Serine/threonine-protein kinase</keyword>
<dbReference type="PANTHER" id="PTHR44329:SF214">
    <property type="entry name" value="PROTEIN KINASE DOMAIN-CONTAINING PROTEIN"/>
    <property type="match status" value="1"/>
</dbReference>
<dbReference type="VEuPathDB" id="FungiDB:SPRG_16789"/>
<dbReference type="InterPro" id="IPR001245">
    <property type="entry name" value="Ser-Thr/Tyr_kinase_cat_dom"/>
</dbReference>
<proteinExistence type="predicted"/>
<dbReference type="PROSITE" id="PS50011">
    <property type="entry name" value="PROTEIN_KINASE_DOM"/>
    <property type="match status" value="1"/>
</dbReference>
<dbReference type="EMBL" id="KK583563">
    <property type="protein sequence ID" value="KDO17802.1"/>
    <property type="molecule type" value="Genomic_DNA"/>
</dbReference>
<dbReference type="OrthoDB" id="73037at2759"/>
<dbReference type="InterPro" id="IPR011009">
    <property type="entry name" value="Kinase-like_dom_sf"/>
</dbReference>
<dbReference type="SMART" id="SM00185">
    <property type="entry name" value="ARM"/>
    <property type="match status" value="4"/>
</dbReference>
<keyword evidence="1" id="KW-0175">Coiled coil</keyword>
<dbReference type="PANTHER" id="PTHR44329">
    <property type="entry name" value="SERINE/THREONINE-PROTEIN KINASE TNNI3K-RELATED"/>
    <property type="match status" value="1"/>
</dbReference>
<dbReference type="Gene3D" id="1.25.10.10">
    <property type="entry name" value="Leucine-rich Repeat Variant"/>
    <property type="match status" value="1"/>
</dbReference>
<dbReference type="RefSeq" id="XP_012211487.1">
    <property type="nucleotide sequence ID" value="XM_012356097.1"/>
</dbReference>
<sequence length="932" mass="103360">MTEIVPSPRHISLSRVVVEKTESRLLARSTYWEIYEATYGATTVAALCYRQSSRHDTLWAATVHYIDRLLAAVHPHVLQVIGLVYDMSAHRRHALPACLLVEKTSMSLFDALHTHKIVFSDADIVTIAIQVVQVIAFCNGVGLRHLTSRKVLLLDPSLPKIKIAGLYQRDILEMANAPTKATPYEPPATASAINADMYAFGVLLWELCTSEKPTVELFHCTAQVRVARPHLELAESLIRACTHEDAGSRPLATEVLAELLEFQTRRASLPPEIGRPAPPSSVVLHQTLQRLAAVESQVLDEQRNFDVVVGQLEFANAEIGSLQDLLSTKTERLGALETAHAQALLRVADLDAWESTLEAQLAAATQRVLELEHEMQRLEHQTAHQKEQAAKTRLDIESAIFEKQQLRQLVQALEAKVRDAETTVAQEKDVSDELNVRWQQTIKHCQQEQLQREKLERQLTQLRLENKDALDQLRDWHPDTGVLAKQRQATMDDQVLEHLRRIQTLTREMVALKLDATALQDELVASRAREQALGVRVADLQCAVAQAEAATAAATATSNDWADRFARQAHDLEASLDAYRDLQRAHAEVQHQLSRELQQRHDEEMARKTRRCLDLNCDAPPFLIQPSGYCKDHDATREREKAEKQRLLEEAQRQKPPHDVAADAFALGGLKQLVSVLDTFQESAAVVAAVLKKLHVLCEAHAVHKNELGDLCGFPALVRIAQNQSTLEATQIALARLFGVAAFNHDVNRIRLVSEGALDSLLLAMAGFPHSLSLQQSSCTTLTNLAHNCEGNRRKILDKGGLERILDAMQAFPKEASLQESACWALISLAGSDFMCEHIASRGGVGAILAAMLNCPSIASVQYYGVWALLNLVSGVETLQDFAIQEGAIEVCEAAMACFTEHAGIQDKAQCVLDMLIDNQELRATDAVLPDK</sequence>
<keyword evidence="3" id="KW-0808">Transferase</keyword>
<dbReference type="InterPro" id="IPR051681">
    <property type="entry name" value="Ser/Thr_Kinases-Pseudokinases"/>
</dbReference>
<evidence type="ECO:0000256" key="1">
    <source>
        <dbReference type="SAM" id="Coils"/>
    </source>
</evidence>
<dbReference type="GO" id="GO:0005524">
    <property type="term" value="F:ATP binding"/>
    <property type="evidence" value="ECO:0007669"/>
    <property type="project" value="InterPro"/>
</dbReference>
<name>A0A067BT40_SAPPC</name>
<dbReference type="GO" id="GO:0004674">
    <property type="term" value="F:protein serine/threonine kinase activity"/>
    <property type="evidence" value="ECO:0007669"/>
    <property type="project" value="UniProtKB-KW"/>
</dbReference>
<evidence type="ECO:0000313" key="3">
    <source>
        <dbReference type="EMBL" id="KDO17802.1"/>
    </source>
</evidence>
<evidence type="ECO:0000313" key="4">
    <source>
        <dbReference type="Proteomes" id="UP000030745"/>
    </source>
</evidence>
<gene>
    <name evidence="3" type="ORF">SPRG_16789</name>
</gene>
<reference evidence="3 4" key="1">
    <citation type="journal article" date="2013" name="PLoS Genet.">
        <title>Distinctive expansion of potential virulence genes in the genome of the oomycete fish pathogen Saprolegnia parasitica.</title>
        <authorList>
            <person name="Jiang R.H."/>
            <person name="de Bruijn I."/>
            <person name="Haas B.J."/>
            <person name="Belmonte R."/>
            <person name="Lobach L."/>
            <person name="Christie J."/>
            <person name="van den Ackerveken G."/>
            <person name="Bottin A."/>
            <person name="Bulone V."/>
            <person name="Diaz-Moreno S.M."/>
            <person name="Dumas B."/>
            <person name="Fan L."/>
            <person name="Gaulin E."/>
            <person name="Govers F."/>
            <person name="Grenville-Briggs L.J."/>
            <person name="Horner N.R."/>
            <person name="Levin J.Z."/>
            <person name="Mammella M."/>
            <person name="Meijer H.J."/>
            <person name="Morris P."/>
            <person name="Nusbaum C."/>
            <person name="Oome S."/>
            <person name="Phillips A.J."/>
            <person name="van Rooyen D."/>
            <person name="Rzeszutek E."/>
            <person name="Saraiva M."/>
            <person name="Secombes C.J."/>
            <person name="Seidl M.F."/>
            <person name="Snel B."/>
            <person name="Stassen J.H."/>
            <person name="Sykes S."/>
            <person name="Tripathy S."/>
            <person name="van den Berg H."/>
            <person name="Vega-Arreguin J.C."/>
            <person name="Wawra S."/>
            <person name="Young S.K."/>
            <person name="Zeng Q."/>
            <person name="Dieguez-Uribeondo J."/>
            <person name="Russ C."/>
            <person name="Tyler B.M."/>
            <person name="van West P."/>
        </authorList>
    </citation>
    <scope>NUCLEOTIDE SEQUENCE [LARGE SCALE GENOMIC DNA]</scope>
    <source>
        <strain evidence="3 4">CBS 223.65</strain>
    </source>
</reference>
<dbReference type="Proteomes" id="UP000030745">
    <property type="component" value="Unassembled WGS sequence"/>
</dbReference>
<dbReference type="Gene3D" id="1.10.510.10">
    <property type="entry name" value="Transferase(Phosphotransferase) domain 1"/>
    <property type="match status" value="1"/>
</dbReference>
<dbReference type="SUPFAM" id="SSF48371">
    <property type="entry name" value="ARM repeat"/>
    <property type="match status" value="1"/>
</dbReference>
<dbReference type="SUPFAM" id="SSF56112">
    <property type="entry name" value="Protein kinase-like (PK-like)"/>
    <property type="match status" value="1"/>
</dbReference>
<dbReference type="KEGG" id="spar:SPRG_16789"/>
<organism evidence="3 4">
    <name type="scientific">Saprolegnia parasitica (strain CBS 223.65)</name>
    <dbReference type="NCBI Taxonomy" id="695850"/>
    <lineage>
        <taxon>Eukaryota</taxon>
        <taxon>Sar</taxon>
        <taxon>Stramenopiles</taxon>
        <taxon>Oomycota</taxon>
        <taxon>Saprolegniomycetes</taxon>
        <taxon>Saprolegniales</taxon>
        <taxon>Saprolegniaceae</taxon>
        <taxon>Saprolegnia</taxon>
    </lineage>
</organism>
<dbReference type="Pfam" id="PF07714">
    <property type="entry name" value="PK_Tyr_Ser-Thr"/>
    <property type="match status" value="1"/>
</dbReference>
<dbReference type="InterPro" id="IPR000719">
    <property type="entry name" value="Prot_kinase_dom"/>
</dbReference>
<dbReference type="InterPro" id="IPR011989">
    <property type="entry name" value="ARM-like"/>
</dbReference>
<dbReference type="STRING" id="695850.A0A067BT40"/>
<dbReference type="OMA" id="IHRWEEE"/>
<keyword evidence="4" id="KW-1185">Reference proteome</keyword>
<accession>A0A067BT40</accession>
<dbReference type="InterPro" id="IPR000225">
    <property type="entry name" value="Armadillo"/>
</dbReference>